<dbReference type="AlphaFoldDB" id="A0A4U3ECB1"/>
<name>A0A4U3ECB1_9GAMM</name>
<evidence type="ECO:0000313" key="2">
    <source>
        <dbReference type="Proteomes" id="UP000306393"/>
    </source>
</evidence>
<gene>
    <name evidence="1" type="ORF">EpCFBP13511_24710</name>
</gene>
<sequence>MVLSPVLNVAEAWRWKEIGFETGTALEVKVLPGCLILAAQEPQPEPPAEPEVVTTLRKACKKLSARKQREIAVFIELVATPQKRPRKIPEGAVEWRRMD</sequence>
<proteinExistence type="predicted"/>
<dbReference type="Proteomes" id="UP000306393">
    <property type="component" value="Unassembled WGS sequence"/>
</dbReference>
<comment type="caution">
    <text evidence="1">The sequence shown here is derived from an EMBL/GenBank/DDBJ whole genome shotgun (WGS) entry which is preliminary data.</text>
</comment>
<dbReference type="OrthoDB" id="6053337at2"/>
<organism evidence="1 2">
    <name type="scientific">Erwinia persicina</name>
    <dbReference type="NCBI Taxonomy" id="55211"/>
    <lineage>
        <taxon>Bacteria</taxon>
        <taxon>Pseudomonadati</taxon>
        <taxon>Pseudomonadota</taxon>
        <taxon>Gammaproteobacteria</taxon>
        <taxon>Enterobacterales</taxon>
        <taxon>Erwiniaceae</taxon>
        <taxon>Erwinia</taxon>
    </lineage>
</organism>
<accession>A0A4U3ECB1</accession>
<dbReference type="EMBL" id="QGAC01000096">
    <property type="protein sequence ID" value="TKJ77433.1"/>
    <property type="molecule type" value="Genomic_DNA"/>
</dbReference>
<reference evidence="1 2" key="1">
    <citation type="journal article" date="2019" name="Sci. Rep.">
        <title>Differences in resource use lead to coexistence of seed-transmitted microbial populations.</title>
        <authorList>
            <person name="Torres-Cortes G."/>
            <person name="Garcia B.J."/>
            <person name="Compant S."/>
            <person name="Rezki S."/>
            <person name="Jones P."/>
            <person name="Preveaux A."/>
            <person name="Briand M."/>
            <person name="Roulet A."/>
            <person name="Bouchez O."/>
            <person name="Jacobson D."/>
            <person name="Barret M."/>
        </authorList>
    </citation>
    <scope>NUCLEOTIDE SEQUENCE [LARGE SCALE GENOMIC DNA]</scope>
    <source>
        <strain evidence="1 2">CFBP13511</strain>
    </source>
</reference>
<evidence type="ECO:0000313" key="1">
    <source>
        <dbReference type="EMBL" id="TKJ77433.1"/>
    </source>
</evidence>
<protein>
    <submittedName>
        <fullName evidence="1">Uncharacterized protein</fullName>
    </submittedName>
</protein>